<evidence type="ECO:0000313" key="2">
    <source>
        <dbReference type="EMBL" id="KTD25180.1"/>
    </source>
</evidence>
<dbReference type="EMBL" id="LNYL01000045">
    <property type="protein sequence ID" value="KTD25180.1"/>
    <property type="molecule type" value="Genomic_DNA"/>
</dbReference>
<gene>
    <name evidence="2" type="ORF">Lmac_2158</name>
</gene>
<feature type="domain" description="SidC N-terminal" evidence="1">
    <location>
        <begin position="3"/>
        <end position="420"/>
    </location>
</feature>
<sequence>MRIPLTEPRSSRYLYINPNNNRVHLRVPFIAGQNISTDNTCKSNVELKAFFEDGAAYEELESYKSALEFDMSLLEEGTSLRQVKEERLAQINTYMEAVIAMRDSYGQSVIHFLTKPSNLYSIQLRPRVQDPYSVVVNPVFNVNRRNDGAGNPLSPLYNSMHRIFPEVTLARPDPRTQLIGCVLIALPEGAAFQDILRVLKEQCQTLFGIEIDVQNYFKRTLDGTVKQEINQAHINALMGFGGDATAKDYIEALLGVCAPDLSTLLQGSPFYLGTYTKKEEKAERLSILTQFYLGVMNVYCRAQGISDKNFGMILDASPQLSQELVETVSQALSAGDDVEEALCVFFNLHASKFGLSHSLSAEDKDAIQQKFETGFRTVTATKENPHMDDFMILDLDARGENAKFITHQGLICTDFANIVDPTCANQKYFEQIRKDAAIHPEVITPKNESVITEVDIEPEVLLDKLSDVQWERLPKEAKEACQALPGFQVRQILDDVAKGKQDEADAILKASSDIQALLRKSGKFTDYSGRTFHCTAYEYAYWAKDTHMCRMLERHMDEETKAHLLIQIEKIEEEGLTYQQHGKTLTHSKHFDLTPLIEALEHFVNNFDEWYSAKNWHEIDTAWMAVGKAQREVPAHVAQEYCRKDRSFEPKPSFKEGTFPRSLTFSNYWVTGTKKDSWFPLASASTSGLGFDFALIRGAGRAHVGRPLELVGRGRWSSIDLTAVRHLDEVRSAELTQLRENLSQQGRTMGMSV</sequence>
<name>A0A0W0VYK2_9GAMM</name>
<dbReference type="RefSeq" id="WP_058452904.1">
    <property type="nucleotide sequence ID" value="NZ_FUXJ01000005.1"/>
</dbReference>
<dbReference type="STRING" id="466.Lmac_2158"/>
<evidence type="ECO:0000259" key="1">
    <source>
        <dbReference type="Pfam" id="PF18219"/>
    </source>
</evidence>
<dbReference type="Pfam" id="PF18219">
    <property type="entry name" value="SidC_N"/>
    <property type="match status" value="1"/>
</dbReference>
<reference evidence="2 3" key="1">
    <citation type="submission" date="2015-11" db="EMBL/GenBank/DDBJ databases">
        <title>Genomic analysis of 38 Legionella species identifies large and diverse effector repertoires.</title>
        <authorList>
            <person name="Burstein D."/>
            <person name="Amaro F."/>
            <person name="Zusman T."/>
            <person name="Lifshitz Z."/>
            <person name="Cohen O."/>
            <person name="Gilbert J.A."/>
            <person name="Pupko T."/>
            <person name="Shuman H.A."/>
            <person name="Segal G."/>
        </authorList>
    </citation>
    <scope>NUCLEOTIDE SEQUENCE [LARGE SCALE GENOMIC DNA]</scope>
    <source>
        <strain evidence="2 3">PX-1-G2-E2</strain>
    </source>
</reference>
<accession>A0A0W0VYK2</accession>
<proteinExistence type="predicted"/>
<evidence type="ECO:0000313" key="3">
    <source>
        <dbReference type="Proteomes" id="UP000054908"/>
    </source>
</evidence>
<dbReference type="PATRIC" id="fig|466.6.peg.2294"/>
<dbReference type="OrthoDB" id="5653210at2"/>
<comment type="caution">
    <text evidence="2">The sequence shown here is derived from an EMBL/GenBank/DDBJ whole genome shotgun (WGS) entry which is preliminary data.</text>
</comment>
<protein>
    <recommendedName>
        <fullName evidence="1">SidC N-terminal domain-containing protein</fullName>
    </recommendedName>
</protein>
<dbReference type="InterPro" id="IPR041264">
    <property type="entry name" value="SidC_N"/>
</dbReference>
<organism evidence="2 3">
    <name type="scientific">Legionella maceachernii</name>
    <dbReference type="NCBI Taxonomy" id="466"/>
    <lineage>
        <taxon>Bacteria</taxon>
        <taxon>Pseudomonadati</taxon>
        <taxon>Pseudomonadota</taxon>
        <taxon>Gammaproteobacteria</taxon>
        <taxon>Legionellales</taxon>
        <taxon>Legionellaceae</taxon>
        <taxon>Legionella</taxon>
    </lineage>
</organism>
<dbReference type="AlphaFoldDB" id="A0A0W0VYK2"/>
<dbReference type="Proteomes" id="UP000054908">
    <property type="component" value="Unassembled WGS sequence"/>
</dbReference>
<keyword evidence="3" id="KW-1185">Reference proteome</keyword>